<keyword evidence="2" id="KW-1185">Reference proteome</keyword>
<protein>
    <submittedName>
        <fullName evidence="1">Uncharacterized protein</fullName>
    </submittedName>
</protein>
<sequence>MDKYDELLKKLVFIEGKKPIFKIKHNKNTRGYSFVSEDDIILTEIAVNIIGSYYQTKNIEKWITLFGNSTNFIQFLMKLRHKQTGTMTLELAQATFYFLIPKIELFPWEMKTKIFNGEITNQAQRVFQHHSKIQLDSWIEDFQDKSTTE</sequence>
<organism evidence="1 2">
    <name type="scientific">Puccinia sorghi</name>
    <dbReference type="NCBI Taxonomy" id="27349"/>
    <lineage>
        <taxon>Eukaryota</taxon>
        <taxon>Fungi</taxon>
        <taxon>Dikarya</taxon>
        <taxon>Basidiomycota</taxon>
        <taxon>Pucciniomycotina</taxon>
        <taxon>Pucciniomycetes</taxon>
        <taxon>Pucciniales</taxon>
        <taxon>Pucciniaceae</taxon>
        <taxon>Puccinia</taxon>
    </lineage>
</organism>
<name>A0A0L6UJH0_9BASI</name>
<evidence type="ECO:0000313" key="2">
    <source>
        <dbReference type="Proteomes" id="UP000037035"/>
    </source>
</evidence>
<gene>
    <name evidence="1" type="ORF">VP01_547g5</name>
</gene>
<evidence type="ECO:0000313" key="1">
    <source>
        <dbReference type="EMBL" id="KNZ48696.1"/>
    </source>
</evidence>
<proteinExistence type="predicted"/>
<dbReference type="AlphaFoldDB" id="A0A0L6UJH0"/>
<reference evidence="1 2" key="1">
    <citation type="submission" date="2015-08" db="EMBL/GenBank/DDBJ databases">
        <title>Next Generation Sequencing and Analysis of the Genome of Puccinia sorghi L Schw, the Causal Agent of Maize Common Rust.</title>
        <authorList>
            <person name="Rochi L."/>
            <person name="Burguener G."/>
            <person name="Darino M."/>
            <person name="Turjanski A."/>
            <person name="Kreff E."/>
            <person name="Dieguez M.J."/>
            <person name="Sacco F."/>
        </authorList>
    </citation>
    <scope>NUCLEOTIDE SEQUENCE [LARGE SCALE GENOMIC DNA]</scope>
    <source>
        <strain evidence="1 2">RO10H11247</strain>
    </source>
</reference>
<dbReference type="EMBL" id="LAVV01010697">
    <property type="protein sequence ID" value="KNZ48696.1"/>
    <property type="molecule type" value="Genomic_DNA"/>
</dbReference>
<dbReference type="VEuPathDB" id="FungiDB:VP01_547g5"/>
<dbReference type="Proteomes" id="UP000037035">
    <property type="component" value="Unassembled WGS sequence"/>
</dbReference>
<dbReference type="OrthoDB" id="2496957at2759"/>
<accession>A0A0L6UJH0</accession>
<comment type="caution">
    <text evidence="1">The sequence shown here is derived from an EMBL/GenBank/DDBJ whole genome shotgun (WGS) entry which is preliminary data.</text>
</comment>